<comment type="caution">
    <text evidence="1">The sequence shown here is derived from an EMBL/GenBank/DDBJ whole genome shotgun (WGS) entry which is preliminary data.</text>
</comment>
<evidence type="ECO:0000313" key="2">
    <source>
        <dbReference type="Proteomes" id="UP000603352"/>
    </source>
</evidence>
<name>A0ABQ1I8T6_9PROT</name>
<accession>A0ABQ1I8T6</accession>
<proteinExistence type="predicted"/>
<evidence type="ECO:0000313" key="1">
    <source>
        <dbReference type="EMBL" id="GGB22823.1"/>
    </source>
</evidence>
<dbReference type="Pfam" id="PF08856">
    <property type="entry name" value="DUF1826"/>
    <property type="match status" value="1"/>
</dbReference>
<dbReference type="RefSeq" id="WP_188573903.1">
    <property type="nucleotide sequence ID" value="NZ_BMDZ01000001.1"/>
</dbReference>
<dbReference type="Proteomes" id="UP000603352">
    <property type="component" value="Unassembled WGS sequence"/>
</dbReference>
<keyword evidence="2" id="KW-1185">Reference proteome</keyword>
<organism evidence="1 2">
    <name type="scientific">Tistrella bauzanensis</name>
    <dbReference type="NCBI Taxonomy" id="657419"/>
    <lineage>
        <taxon>Bacteria</taxon>
        <taxon>Pseudomonadati</taxon>
        <taxon>Pseudomonadota</taxon>
        <taxon>Alphaproteobacteria</taxon>
        <taxon>Geminicoccales</taxon>
        <taxon>Geminicoccaceae</taxon>
        <taxon>Tistrella</taxon>
    </lineage>
</organism>
<dbReference type="InterPro" id="IPR014955">
    <property type="entry name" value="DUF1826"/>
</dbReference>
<evidence type="ECO:0008006" key="3">
    <source>
        <dbReference type="Google" id="ProtNLM"/>
    </source>
</evidence>
<protein>
    <recommendedName>
        <fullName evidence="3">DUF1826 domain-containing protein</fullName>
    </recommendedName>
</protein>
<sequence>MTPFLAALPDRHPPHVCDVTLPGLVLLNCSHALALALVTPAAGVGVWRRPALAFQAALAACPADALPDGRVTIAATDDAIAAGLHQLLSHGHLPVAVSAGIAADATALARHFARATASRRLQIRLDAVNGPACRRFHQDHVRARLLCSYRGLGTELAPANVDLNAGPAALRLDTGWVAVLRGHRHPLAAGPVLHRSPQAAPGAPAETRLLLAIDADPDEGQF</sequence>
<gene>
    <name evidence="1" type="ORF">GCM10011505_00020</name>
</gene>
<reference evidence="2" key="1">
    <citation type="journal article" date="2019" name="Int. J. Syst. Evol. Microbiol.">
        <title>The Global Catalogue of Microorganisms (GCM) 10K type strain sequencing project: providing services to taxonomists for standard genome sequencing and annotation.</title>
        <authorList>
            <consortium name="The Broad Institute Genomics Platform"/>
            <consortium name="The Broad Institute Genome Sequencing Center for Infectious Disease"/>
            <person name="Wu L."/>
            <person name="Ma J."/>
        </authorList>
    </citation>
    <scope>NUCLEOTIDE SEQUENCE [LARGE SCALE GENOMIC DNA]</scope>
    <source>
        <strain evidence="2">CGMCC 1.10188</strain>
    </source>
</reference>
<dbReference type="EMBL" id="BMDZ01000001">
    <property type="protein sequence ID" value="GGB22823.1"/>
    <property type="molecule type" value="Genomic_DNA"/>
</dbReference>